<proteinExistence type="predicted"/>
<keyword evidence="3" id="KW-1185">Reference proteome</keyword>
<reference evidence="2 3" key="1">
    <citation type="submission" date="2020-02" db="EMBL/GenBank/DDBJ databases">
        <title>Acidophilic actinobacteria isolated from forest soil.</title>
        <authorList>
            <person name="Golinska P."/>
        </authorList>
    </citation>
    <scope>NUCLEOTIDE SEQUENCE [LARGE SCALE GENOMIC DNA]</scope>
    <source>
        <strain evidence="2 3">NL8</strain>
    </source>
</reference>
<name>A0ABS5KUD9_9ACTN</name>
<dbReference type="EMBL" id="JAAFYZ010000077">
    <property type="protein sequence ID" value="MBS2549625.1"/>
    <property type="molecule type" value="Genomic_DNA"/>
</dbReference>
<evidence type="ECO:0000313" key="3">
    <source>
        <dbReference type="Proteomes" id="UP000730482"/>
    </source>
</evidence>
<dbReference type="RefSeq" id="WP_212011184.1">
    <property type="nucleotide sequence ID" value="NZ_JAAFYZ010000077.1"/>
</dbReference>
<dbReference type="Proteomes" id="UP000730482">
    <property type="component" value="Unassembled WGS sequence"/>
</dbReference>
<evidence type="ECO:0000256" key="1">
    <source>
        <dbReference type="SAM" id="Coils"/>
    </source>
</evidence>
<comment type="caution">
    <text evidence="2">The sequence shown here is derived from an EMBL/GenBank/DDBJ whole genome shotgun (WGS) entry which is preliminary data.</text>
</comment>
<accession>A0ABS5KUD9</accession>
<keyword evidence="1" id="KW-0175">Coiled coil</keyword>
<protein>
    <submittedName>
        <fullName evidence="2">Uncharacterized protein</fullName>
    </submittedName>
</protein>
<gene>
    <name evidence="2" type="ORF">KGQ19_22430</name>
</gene>
<organism evidence="2 3">
    <name type="scientific">Catenulispora pinistramenti</name>
    <dbReference type="NCBI Taxonomy" id="2705254"/>
    <lineage>
        <taxon>Bacteria</taxon>
        <taxon>Bacillati</taxon>
        <taxon>Actinomycetota</taxon>
        <taxon>Actinomycetes</taxon>
        <taxon>Catenulisporales</taxon>
        <taxon>Catenulisporaceae</taxon>
        <taxon>Catenulispora</taxon>
    </lineage>
</organism>
<sequence>MERSGRQLSNAAIRLQADVHENWLYEHRDVKAYADRVRAQIRQDKISAAAAGQTELAEQLKSENAQLLARNKALAGQLHVVQQAFAEARADQMDGTIGCAELDRIGAMQDRISDLEAAHRKVTMERDTAVIEGLRLRRDLSATHAALVIAERRSAVSD</sequence>
<evidence type="ECO:0000313" key="2">
    <source>
        <dbReference type="EMBL" id="MBS2549625.1"/>
    </source>
</evidence>
<feature type="coiled-coil region" evidence="1">
    <location>
        <begin position="50"/>
        <end position="77"/>
    </location>
</feature>